<dbReference type="PANTHER" id="PTHR16798:SF0">
    <property type="entry name" value="FANCONI ANEMIA GROUP C PROTEIN"/>
    <property type="match status" value="1"/>
</dbReference>
<proteinExistence type="predicted"/>
<gene>
    <name evidence="1" type="ORF">APTSU1_001353600</name>
</gene>
<organism evidence="1 2">
    <name type="scientific">Apodemus speciosus</name>
    <name type="common">Large Japanese field mouse</name>
    <dbReference type="NCBI Taxonomy" id="105296"/>
    <lineage>
        <taxon>Eukaryota</taxon>
        <taxon>Metazoa</taxon>
        <taxon>Chordata</taxon>
        <taxon>Craniata</taxon>
        <taxon>Vertebrata</taxon>
        <taxon>Euteleostomi</taxon>
        <taxon>Mammalia</taxon>
        <taxon>Eutheria</taxon>
        <taxon>Euarchontoglires</taxon>
        <taxon>Glires</taxon>
        <taxon>Rodentia</taxon>
        <taxon>Myomorpha</taxon>
        <taxon>Muroidea</taxon>
        <taxon>Muridae</taxon>
        <taxon>Murinae</taxon>
        <taxon>Apodemus</taxon>
    </lineage>
</organism>
<dbReference type="PANTHER" id="PTHR16798">
    <property type="entry name" value="FANCONI ANEMIA GROUP C PROTEIN FANCC"/>
    <property type="match status" value="1"/>
</dbReference>
<protein>
    <submittedName>
        <fullName evidence="1">Fanconi anemia group C protein homolog</fullName>
    </submittedName>
</protein>
<dbReference type="EMBL" id="BAAFST010000013">
    <property type="protein sequence ID" value="GAB1298300.1"/>
    <property type="molecule type" value="Genomic_DNA"/>
</dbReference>
<dbReference type="PRINTS" id="PR00494">
    <property type="entry name" value="FANCONICGENE"/>
</dbReference>
<dbReference type="Pfam" id="PF02106">
    <property type="entry name" value="Fanconi_C"/>
    <property type="match status" value="2"/>
</dbReference>
<reference evidence="1 2" key="1">
    <citation type="submission" date="2024-08" db="EMBL/GenBank/DDBJ databases">
        <title>The draft genome of Apodemus speciosus.</title>
        <authorList>
            <person name="Nabeshima K."/>
            <person name="Suzuki S."/>
            <person name="Onuma M."/>
        </authorList>
    </citation>
    <scope>NUCLEOTIDE SEQUENCE [LARGE SCALE GENOMIC DNA]</scope>
    <source>
        <strain evidence="1">IB14-021</strain>
    </source>
</reference>
<sequence>MGCCEGTALFSEMAQESADLASDYQFWLQKLSAWEQASSKETQQDTCLYLSRFQEFLRQMYKILKDMDSDAILERFPTIGQLLAKTCWNPLILAYDESQKIVIWCLCCLMNKEPQTSTESGLNSWVQMMAPERMMSLSQVCVPLATLPDIKPLVEALLTYHGHEPQEVLSPEFFEAVNEAFLLEKIVLPTSSVVSLWFRHLPKSLLPQAACQPAIFRIVDEMFRFVLLETDGAPEVLAALQVFTSCLVEALKKENKQLKFALRTYFPYGAPCLTAVLSQHPEALLSHRDIGSSLCCAFANSSEKQLKTVLMEERSQRNPFESWFLFVHFGGWVDLAVEELLLREEVEPPADLLWLLVFYYSPQDGSQQREQSMRVSKVELKVLVNRLLMLLRSGSLPAIDLQEAAESPSGGPRPPVCGQLVRRLLLSLLFWTPEGHAIVREAITHMAHTDAVTQEIICFLDQTLYRSHHLCVEASRKLARELLKELQAQV</sequence>
<name>A0ABQ0FGI7_APOSI</name>
<evidence type="ECO:0000313" key="2">
    <source>
        <dbReference type="Proteomes" id="UP001623349"/>
    </source>
</evidence>
<comment type="caution">
    <text evidence="1">The sequence shown here is derived from an EMBL/GenBank/DDBJ whole genome shotgun (WGS) entry which is preliminary data.</text>
</comment>
<keyword evidence="2" id="KW-1185">Reference proteome</keyword>
<dbReference type="Proteomes" id="UP001623349">
    <property type="component" value="Unassembled WGS sequence"/>
</dbReference>
<evidence type="ECO:0000313" key="1">
    <source>
        <dbReference type="EMBL" id="GAB1298300.1"/>
    </source>
</evidence>
<accession>A0ABQ0FGI7</accession>
<dbReference type="InterPro" id="IPR000686">
    <property type="entry name" value="FANCC"/>
</dbReference>